<dbReference type="InterPro" id="IPR008928">
    <property type="entry name" value="6-hairpin_glycosidase_sf"/>
</dbReference>
<dbReference type="EMBL" id="RSCE01000002">
    <property type="protein sequence ID" value="RSH86731.1"/>
    <property type="molecule type" value="Genomic_DNA"/>
</dbReference>
<dbReference type="Proteomes" id="UP000279236">
    <property type="component" value="Unassembled WGS sequence"/>
</dbReference>
<organism evidence="5 6">
    <name type="scientific">Apiotrichum porosum</name>
    <dbReference type="NCBI Taxonomy" id="105984"/>
    <lineage>
        <taxon>Eukaryota</taxon>
        <taxon>Fungi</taxon>
        <taxon>Dikarya</taxon>
        <taxon>Basidiomycota</taxon>
        <taxon>Agaricomycotina</taxon>
        <taxon>Tremellomycetes</taxon>
        <taxon>Trichosporonales</taxon>
        <taxon>Trichosporonaceae</taxon>
        <taxon>Apiotrichum</taxon>
    </lineage>
</organism>
<keyword evidence="6" id="KW-1185">Reference proteome</keyword>
<dbReference type="InterPro" id="IPR050883">
    <property type="entry name" value="PNGase"/>
</dbReference>
<dbReference type="InterPro" id="IPR041371">
    <property type="entry name" value="GH92_N"/>
</dbReference>
<feature type="transmembrane region" description="Helical" evidence="2">
    <location>
        <begin position="29"/>
        <end position="49"/>
    </location>
</feature>
<keyword evidence="2" id="KW-0812">Transmembrane</keyword>
<dbReference type="NCBIfam" id="TIGR01180">
    <property type="entry name" value="aman2_put"/>
    <property type="match status" value="1"/>
</dbReference>
<dbReference type="GeneID" id="39589545"/>
<dbReference type="GO" id="GO:0006516">
    <property type="term" value="P:glycoprotein catabolic process"/>
    <property type="evidence" value="ECO:0007669"/>
    <property type="project" value="TreeGrafter"/>
</dbReference>
<dbReference type="InterPro" id="IPR014718">
    <property type="entry name" value="GH-type_carb-bd"/>
</dbReference>
<protein>
    <recommendedName>
        <fullName evidence="7">Alpha-1,2-mannosidase</fullName>
    </recommendedName>
</protein>
<evidence type="ECO:0000256" key="2">
    <source>
        <dbReference type="SAM" id="Phobius"/>
    </source>
</evidence>
<feature type="domain" description="Glycosyl hydrolase family 92 N-terminal" evidence="4">
    <location>
        <begin position="116"/>
        <end position="367"/>
    </location>
</feature>
<dbReference type="Gene3D" id="1.20.1610.10">
    <property type="entry name" value="alpha-1,2-mannosidases domains"/>
    <property type="match status" value="1"/>
</dbReference>
<proteinExistence type="predicted"/>
<name>A0A427Y6L4_9TREE</name>
<dbReference type="GO" id="GO:0030246">
    <property type="term" value="F:carbohydrate binding"/>
    <property type="evidence" value="ECO:0007669"/>
    <property type="project" value="InterPro"/>
</dbReference>
<evidence type="ECO:0000259" key="4">
    <source>
        <dbReference type="Pfam" id="PF17678"/>
    </source>
</evidence>
<dbReference type="Gene3D" id="2.70.98.10">
    <property type="match status" value="1"/>
</dbReference>
<evidence type="ECO:0000259" key="3">
    <source>
        <dbReference type="Pfam" id="PF07971"/>
    </source>
</evidence>
<dbReference type="PANTHER" id="PTHR12143:SF43">
    <property type="entry name" value="PUTATIVE-RELATED"/>
    <property type="match status" value="1"/>
</dbReference>
<dbReference type="GO" id="GO:0000224">
    <property type="term" value="F:peptide-N4-(N-acetyl-beta-glucosaminyl)asparagine amidase activity"/>
    <property type="evidence" value="ECO:0007669"/>
    <property type="project" value="TreeGrafter"/>
</dbReference>
<dbReference type="Pfam" id="PF07971">
    <property type="entry name" value="Glyco_hydro_92"/>
    <property type="match status" value="1"/>
</dbReference>
<feature type="domain" description="Glycosyl hydrolase family 92" evidence="3">
    <location>
        <begin position="374"/>
        <end position="835"/>
    </location>
</feature>
<keyword evidence="2" id="KW-1133">Transmembrane helix</keyword>
<dbReference type="GO" id="GO:0005975">
    <property type="term" value="P:carbohydrate metabolic process"/>
    <property type="evidence" value="ECO:0007669"/>
    <property type="project" value="InterPro"/>
</dbReference>
<dbReference type="PANTHER" id="PTHR12143">
    <property type="entry name" value="PEPTIDE N-GLYCANASE PNGASE -RELATED"/>
    <property type="match status" value="1"/>
</dbReference>
<evidence type="ECO:0008006" key="7">
    <source>
        <dbReference type="Google" id="ProtNLM"/>
    </source>
</evidence>
<dbReference type="RefSeq" id="XP_028479516.1">
    <property type="nucleotide sequence ID" value="XM_028620544.1"/>
</dbReference>
<dbReference type="Gene3D" id="1.20.1050.60">
    <property type="entry name" value="alpha-1,2-mannosidase"/>
    <property type="match status" value="1"/>
</dbReference>
<dbReference type="GO" id="GO:0005829">
    <property type="term" value="C:cytosol"/>
    <property type="evidence" value="ECO:0007669"/>
    <property type="project" value="TreeGrafter"/>
</dbReference>
<dbReference type="InterPro" id="IPR012939">
    <property type="entry name" value="Glyco_hydro_92"/>
</dbReference>
<dbReference type="Pfam" id="PF17678">
    <property type="entry name" value="Glyco_hydro_92N"/>
    <property type="match status" value="1"/>
</dbReference>
<dbReference type="Gene3D" id="3.30.2080.10">
    <property type="entry name" value="GH92 mannosidase domain"/>
    <property type="match status" value="1"/>
</dbReference>
<evidence type="ECO:0000313" key="6">
    <source>
        <dbReference type="Proteomes" id="UP000279236"/>
    </source>
</evidence>
<comment type="caution">
    <text evidence="5">The sequence shown here is derived from an EMBL/GenBank/DDBJ whole genome shotgun (WGS) entry which is preliminary data.</text>
</comment>
<accession>A0A427Y6L4</accession>
<evidence type="ECO:0000256" key="1">
    <source>
        <dbReference type="SAM" id="MobiDB-lite"/>
    </source>
</evidence>
<dbReference type="OrthoDB" id="449263at2759"/>
<dbReference type="InterPro" id="IPR005887">
    <property type="entry name" value="GH92_a_mannosidase_put"/>
</dbReference>
<dbReference type="FunFam" id="1.20.1050.60:FF:000001">
    <property type="entry name" value="Putative alpha-1,2-mannosidase"/>
    <property type="match status" value="1"/>
</dbReference>
<feature type="region of interest" description="Disordered" evidence="1">
    <location>
        <begin position="1"/>
        <end position="24"/>
    </location>
</feature>
<reference evidence="5 6" key="1">
    <citation type="submission" date="2018-11" db="EMBL/GenBank/DDBJ databases">
        <title>Genome sequence of Apiotrichum porosum DSM 27194.</title>
        <authorList>
            <person name="Aliyu H."/>
            <person name="Gorte O."/>
            <person name="Ochsenreither K."/>
        </authorList>
    </citation>
    <scope>NUCLEOTIDE SEQUENCE [LARGE SCALE GENOMIC DNA]</scope>
    <source>
        <strain evidence="5 6">DSM 27194</strain>
    </source>
</reference>
<sequence length="843" mass="92802">MATKRRTSPPPRGQAPRAALPAKRGARGATPLSAVLYLVAVVVSLFLVARHASSWARYVPGGYSILNTLDNAQSQFEAIVSYLTSTMVDGHADFGDGRSTRAPSAFCTPYSDALYHVNVMLGNGGPEPDLSGGMIPSVAPPFAMTRWTPQTRQNYVSMCPYNQTDTRLHGFIGTHQPAVWMGESGPAQVAAGLGAVVTDFDKRGLNFKRQDEYASVNYYSNVLRGENGDIDAELAQTSRAGHLRFTFRPNGDAAPYIVLDASRATVITHNPKNVTFPAGKVTIDKKLNEVYGWSSERQDNVLVGEDLPAKRFKGYFVARFSKPFVSGGISHHGKVKDNVLQGEGEVLSSYVTFAPGTEVVEVRVGVSFISIKHARRNLDYEVPDGQTLEETSLATRTALADKLDRLSVSGATTNNKTVLYTGLSRTLVYPYEVSENAASPEKPMWRYYSGYIDMPAEGISYSGYSIWDTFRATTAWQLFIAPERIPGMINSMLQDFQQGGWLPMWKNIVETNIMVGTHADSVIAQAMRAGVRGFNYDLAWQAVKKDAFTPPDRDTELKFFDREEHTPQEVRAGLTEYMKLGYVADDLHSESGSRTLDYAYDDHAASIVARTVGADTDAEVLEKRAQYYRNLWNPDTGFMEAKNSDGSWAGETAGWTEGDHWAYSLNVMHDVPGLIRLMGGPKNFVDFLDRHFAGGHNLHTNEPSHHIPYLYSFAAPHKAQEAVLKLGQEEYNHTDIGLSGNEDCGQMSAWYLFSAMGFYPVDPASATYVVGTPFFDYIALDLPAGGTIRVTAKGASSGKKKYIKNLTIDGRPHKTVIIDHSQLAHGADLVFEMSDTPQTWPAN</sequence>
<keyword evidence="2" id="KW-0472">Membrane</keyword>
<gene>
    <name evidence="5" type="ORF">EHS24_005002</name>
</gene>
<dbReference type="FunFam" id="3.30.2080.10:FF:000001">
    <property type="entry name" value="Alpha-1,2-mannosidase subfamily"/>
    <property type="match status" value="1"/>
</dbReference>
<evidence type="ECO:0000313" key="5">
    <source>
        <dbReference type="EMBL" id="RSH86731.1"/>
    </source>
</evidence>
<dbReference type="SUPFAM" id="SSF48208">
    <property type="entry name" value="Six-hairpin glycosidases"/>
    <property type="match status" value="1"/>
</dbReference>
<dbReference type="AlphaFoldDB" id="A0A427Y6L4"/>
<dbReference type="STRING" id="105984.A0A427Y6L4"/>
<dbReference type="GO" id="GO:0005634">
    <property type="term" value="C:nucleus"/>
    <property type="evidence" value="ECO:0007669"/>
    <property type="project" value="TreeGrafter"/>
</dbReference>